<protein>
    <submittedName>
        <fullName evidence="1">Uncharacterized protein</fullName>
    </submittedName>
</protein>
<reference evidence="1 2" key="1">
    <citation type="submission" date="2018-06" db="EMBL/GenBank/DDBJ databases">
        <title>Genomic Encyclopedia of Archaeal and Bacterial Type Strains, Phase II (KMG-II): from individual species to whole genera.</title>
        <authorList>
            <person name="Goeker M."/>
        </authorList>
    </citation>
    <scope>NUCLEOTIDE SEQUENCE [LARGE SCALE GENOMIC DNA]</scope>
    <source>
        <strain evidence="1 2">DSM 22686</strain>
    </source>
</reference>
<organism evidence="1 2">
    <name type="scientific">Algoriphagus ratkowskyi</name>
    <dbReference type="NCBI Taxonomy" id="57028"/>
    <lineage>
        <taxon>Bacteria</taxon>
        <taxon>Pseudomonadati</taxon>
        <taxon>Bacteroidota</taxon>
        <taxon>Cytophagia</taxon>
        <taxon>Cytophagales</taxon>
        <taxon>Cyclobacteriaceae</taxon>
        <taxon>Algoriphagus</taxon>
    </lineage>
</organism>
<gene>
    <name evidence="1" type="ORF">LV84_03415</name>
</gene>
<dbReference type="Proteomes" id="UP000249115">
    <property type="component" value="Unassembled WGS sequence"/>
</dbReference>
<name>A0A2W7RPV7_9BACT</name>
<dbReference type="AlphaFoldDB" id="A0A2W7RPV7"/>
<comment type="caution">
    <text evidence="1">The sequence shown here is derived from an EMBL/GenBank/DDBJ whole genome shotgun (WGS) entry which is preliminary data.</text>
</comment>
<evidence type="ECO:0000313" key="1">
    <source>
        <dbReference type="EMBL" id="PZX52805.1"/>
    </source>
</evidence>
<proteinExistence type="predicted"/>
<accession>A0A2W7RPV7</accession>
<evidence type="ECO:0000313" key="2">
    <source>
        <dbReference type="Proteomes" id="UP000249115"/>
    </source>
</evidence>
<sequence length="52" mass="5979">MVEVQLTRLPLFKGGKGDLYHLTCPELSLHKVNYNETTKRKKNKGHRISELG</sequence>
<dbReference type="EMBL" id="QKZU01000014">
    <property type="protein sequence ID" value="PZX52805.1"/>
    <property type="molecule type" value="Genomic_DNA"/>
</dbReference>